<dbReference type="PANTHER" id="PTHR43198:SF2">
    <property type="entry name" value="SI:CH1073-67J19.1-RELATED"/>
    <property type="match status" value="1"/>
</dbReference>
<accession>A0AAD2FTU8</accession>
<dbReference type="InterPro" id="IPR004305">
    <property type="entry name" value="Thiaminase-2/PQQC"/>
</dbReference>
<dbReference type="PANTHER" id="PTHR43198">
    <property type="entry name" value="BIFUNCTIONAL TH2 PROTEIN"/>
    <property type="match status" value="1"/>
</dbReference>
<comment type="caution">
    <text evidence="2">The sequence shown here is derived from an EMBL/GenBank/DDBJ whole genome shotgun (WGS) entry which is preliminary data.</text>
</comment>
<protein>
    <recommendedName>
        <fullName evidence="1">Thiaminase-2/PQQC domain-containing protein</fullName>
    </recommendedName>
</protein>
<dbReference type="AlphaFoldDB" id="A0AAD2FTU8"/>
<dbReference type="SUPFAM" id="SSF48613">
    <property type="entry name" value="Heme oxygenase-like"/>
    <property type="match status" value="1"/>
</dbReference>
<dbReference type="NCBIfam" id="TIGR04306">
    <property type="entry name" value="salvage_TenA"/>
    <property type="match status" value="1"/>
</dbReference>
<dbReference type="Gene3D" id="1.20.910.10">
    <property type="entry name" value="Heme oxygenase-like"/>
    <property type="match status" value="1"/>
</dbReference>
<proteinExistence type="predicted"/>
<dbReference type="InterPro" id="IPR050967">
    <property type="entry name" value="Thiamine_Salvage_TenA"/>
</dbReference>
<keyword evidence="3" id="KW-1185">Reference proteome</keyword>
<evidence type="ECO:0000313" key="2">
    <source>
        <dbReference type="EMBL" id="CAJ1953330.1"/>
    </source>
</evidence>
<dbReference type="GO" id="GO:0050334">
    <property type="term" value="F:thiaminase activity"/>
    <property type="evidence" value="ECO:0007669"/>
    <property type="project" value="InterPro"/>
</dbReference>
<gene>
    <name evidence="2" type="ORF">CYCCA115_LOCUS13976</name>
</gene>
<evidence type="ECO:0000313" key="3">
    <source>
        <dbReference type="Proteomes" id="UP001295423"/>
    </source>
</evidence>
<dbReference type="GO" id="GO:0005829">
    <property type="term" value="C:cytosol"/>
    <property type="evidence" value="ECO:0007669"/>
    <property type="project" value="TreeGrafter"/>
</dbReference>
<dbReference type="InterPro" id="IPR016084">
    <property type="entry name" value="Haem_Oase-like_multi-hlx"/>
</dbReference>
<sequence length="226" mass="26064">MSAQQLWDNALSMISVTEKHDFLVAMVDGTLSNDSFKYYVVQDALYLDDFADCLRRLAESAGSEEDSKRLKAFATGAEEAEMALHNSFFKQWDISAEGAKQMPHTLLYTSYMKRVVATRSHKQGLAALLPCFWVYMHVGKCMLKLREELGECNRPPQFDAWIDMYGGDDFEREVKEYIELVDAECKVATEEELKEMQEHFNMCCKLEHMFWDQASKQMDWPSLGGM</sequence>
<reference evidence="2" key="1">
    <citation type="submission" date="2023-08" db="EMBL/GenBank/DDBJ databases">
        <authorList>
            <person name="Audoor S."/>
            <person name="Bilcke G."/>
        </authorList>
    </citation>
    <scope>NUCLEOTIDE SEQUENCE</scope>
</reference>
<name>A0AAD2FTU8_9STRA</name>
<organism evidence="2 3">
    <name type="scientific">Cylindrotheca closterium</name>
    <dbReference type="NCBI Taxonomy" id="2856"/>
    <lineage>
        <taxon>Eukaryota</taxon>
        <taxon>Sar</taxon>
        <taxon>Stramenopiles</taxon>
        <taxon>Ochrophyta</taxon>
        <taxon>Bacillariophyta</taxon>
        <taxon>Bacillariophyceae</taxon>
        <taxon>Bacillariophycidae</taxon>
        <taxon>Bacillariales</taxon>
        <taxon>Bacillariaceae</taxon>
        <taxon>Cylindrotheca</taxon>
    </lineage>
</organism>
<dbReference type="Proteomes" id="UP001295423">
    <property type="component" value="Unassembled WGS sequence"/>
</dbReference>
<dbReference type="EMBL" id="CAKOGP040001825">
    <property type="protein sequence ID" value="CAJ1953330.1"/>
    <property type="molecule type" value="Genomic_DNA"/>
</dbReference>
<dbReference type="GO" id="GO:0006772">
    <property type="term" value="P:thiamine metabolic process"/>
    <property type="evidence" value="ECO:0007669"/>
    <property type="project" value="InterPro"/>
</dbReference>
<dbReference type="CDD" id="cd19365">
    <property type="entry name" value="TenA_C-like"/>
    <property type="match status" value="1"/>
</dbReference>
<evidence type="ECO:0000259" key="1">
    <source>
        <dbReference type="Pfam" id="PF03070"/>
    </source>
</evidence>
<dbReference type="InterPro" id="IPR027574">
    <property type="entry name" value="Thiaminase_II"/>
</dbReference>
<feature type="domain" description="Thiaminase-2/PQQC" evidence="1">
    <location>
        <begin position="15"/>
        <end position="215"/>
    </location>
</feature>
<dbReference type="Pfam" id="PF03070">
    <property type="entry name" value="TENA_THI-4"/>
    <property type="match status" value="1"/>
</dbReference>